<evidence type="ECO:0000256" key="3">
    <source>
        <dbReference type="HAMAP-Rule" id="MF_01151"/>
    </source>
</evidence>
<organism evidence="6 7">
    <name type="scientific">Ash yellows phytoplasma</name>
    <dbReference type="NCBI Taxonomy" id="35780"/>
    <lineage>
        <taxon>Bacteria</taxon>
        <taxon>Bacillati</taxon>
        <taxon>Mycoplasmatota</taxon>
        <taxon>Mollicutes</taxon>
        <taxon>Acholeplasmatales</taxon>
        <taxon>Acholeplasmataceae</taxon>
        <taxon>Candidatus Phytoplasma</taxon>
        <taxon>16SrVII (Ash yellows group)</taxon>
    </lineage>
</organism>
<dbReference type="Proteomes" id="UP001484199">
    <property type="component" value="Chromosome"/>
</dbReference>
<dbReference type="RefSeq" id="WP_341266784.1">
    <property type="nucleotide sequence ID" value="NZ_CP146843.1"/>
</dbReference>
<dbReference type="EMBL" id="CP146843">
    <property type="protein sequence ID" value="WYY26380.1"/>
    <property type="molecule type" value="Genomic_DNA"/>
</dbReference>
<keyword evidence="7" id="KW-1185">Reference proteome</keyword>
<feature type="region of interest" description="Disordered" evidence="5">
    <location>
        <begin position="22"/>
        <end position="78"/>
    </location>
</feature>
<evidence type="ECO:0000256" key="5">
    <source>
        <dbReference type="SAM" id="MobiDB-lite"/>
    </source>
</evidence>
<gene>
    <name evidence="3" type="primary">grpE</name>
    <name evidence="6" type="ORF">AshY1_02490</name>
</gene>
<sequence length="244" mass="28895">MKDKKIQKDNYDCKNCSCEEIKKEQHDNSNSQKDEKKSCDNQYNECSSDETKINQQQSDKTKENTSNLNEEEQNCHKKNNELEKEIKQLKENLSEINKMYKNDKLKYQADLDNFQKRIQKEKMHSLKYASMNLITEILVPLEQLEKVLEMSTEEPLLKNFLSGFKMIYQQIKEILKKEGVKEIQALGEKFNPEFHHAIEKISDKKQPDGINVAVLQKGFLYKDLVIKPVMVKINEWREEKNENK</sequence>
<comment type="function">
    <text evidence="3">Participates actively in the response to hyperosmotic and heat shock by preventing the aggregation of stress-denatured proteins, in association with DnaK and GrpE. It is the nucleotide exchange factor for DnaK and may function as a thermosensor. Unfolded proteins bind initially to DnaJ; upon interaction with the DnaJ-bound protein, DnaK hydrolyzes its bound ATP, resulting in the formation of a stable complex. GrpE releases ADP from DnaK; ATP binding to DnaK triggers the release of the substrate protein, thus completing the reaction cycle. Several rounds of ATP-dependent interactions between DnaJ, DnaK and GrpE are required for fully efficient folding.</text>
</comment>
<proteinExistence type="inferred from homology"/>
<feature type="compositionally biased region" description="Basic and acidic residues" evidence="5">
    <location>
        <begin position="22"/>
        <end position="39"/>
    </location>
</feature>
<evidence type="ECO:0000313" key="6">
    <source>
        <dbReference type="EMBL" id="WYY26380.1"/>
    </source>
</evidence>
<keyword evidence="3" id="KW-0346">Stress response</keyword>
<dbReference type="InterPro" id="IPR009012">
    <property type="entry name" value="GrpE_head"/>
</dbReference>
<dbReference type="PRINTS" id="PR00773">
    <property type="entry name" value="GRPEPROTEIN"/>
</dbReference>
<evidence type="ECO:0000313" key="7">
    <source>
        <dbReference type="Proteomes" id="UP001484199"/>
    </source>
</evidence>
<dbReference type="SUPFAM" id="SSF58014">
    <property type="entry name" value="Coiled-coil domain of nucleotide exchange factor GrpE"/>
    <property type="match status" value="1"/>
</dbReference>
<dbReference type="CDD" id="cd00446">
    <property type="entry name" value="GrpE"/>
    <property type="match status" value="1"/>
</dbReference>
<dbReference type="Pfam" id="PF01025">
    <property type="entry name" value="GrpE"/>
    <property type="match status" value="1"/>
</dbReference>
<dbReference type="Gene3D" id="3.90.20.20">
    <property type="match status" value="1"/>
</dbReference>
<accession>A0ABZ2UBM6</accession>
<dbReference type="SUPFAM" id="SSF51064">
    <property type="entry name" value="Head domain of nucleotide exchange factor GrpE"/>
    <property type="match status" value="1"/>
</dbReference>
<evidence type="ECO:0000256" key="2">
    <source>
        <dbReference type="ARBA" id="ARBA00023186"/>
    </source>
</evidence>
<dbReference type="InterPro" id="IPR013805">
    <property type="entry name" value="GrpE_CC"/>
</dbReference>
<keyword evidence="3" id="KW-0963">Cytoplasm</keyword>
<feature type="compositionally biased region" description="Polar residues" evidence="5">
    <location>
        <begin position="53"/>
        <end position="68"/>
    </location>
</feature>
<comment type="subunit">
    <text evidence="3">Homodimer.</text>
</comment>
<evidence type="ECO:0000256" key="4">
    <source>
        <dbReference type="RuleBase" id="RU004478"/>
    </source>
</evidence>
<dbReference type="InterPro" id="IPR000740">
    <property type="entry name" value="GrpE"/>
</dbReference>
<protein>
    <recommendedName>
        <fullName evidence="3">Protein GrpE</fullName>
    </recommendedName>
    <alternativeName>
        <fullName evidence="3">HSP-70 cofactor</fullName>
    </alternativeName>
</protein>
<reference evidence="6" key="1">
    <citation type="submission" date="2024-03" db="EMBL/GenBank/DDBJ databases">
        <title>The Complete Genome of 'Candidatus Phytoplasma fraxini' AshY1 from the Ash Yellows Group.</title>
        <authorList>
            <person name="Boehm J.W."/>
            <person name="Huettel B."/>
            <person name="Schneider B."/>
            <person name="Kube M."/>
        </authorList>
    </citation>
    <scope>NUCLEOTIDE SEQUENCE [LARGE SCALE GENOMIC DNA]</scope>
    <source>
        <strain evidence="6">AshY1</strain>
    </source>
</reference>
<name>A0ABZ2UBM6_ASHYP</name>
<evidence type="ECO:0000256" key="1">
    <source>
        <dbReference type="ARBA" id="ARBA00009054"/>
    </source>
</evidence>
<comment type="subcellular location">
    <subcellularLocation>
        <location evidence="3">Cytoplasm</location>
    </subcellularLocation>
</comment>
<dbReference type="PANTHER" id="PTHR21237">
    <property type="entry name" value="GRPE PROTEIN"/>
    <property type="match status" value="1"/>
</dbReference>
<dbReference type="HAMAP" id="MF_01151">
    <property type="entry name" value="GrpE"/>
    <property type="match status" value="1"/>
</dbReference>
<keyword evidence="2 3" id="KW-0143">Chaperone</keyword>
<dbReference type="PANTHER" id="PTHR21237:SF23">
    <property type="entry name" value="GRPE PROTEIN HOMOLOG, MITOCHONDRIAL"/>
    <property type="match status" value="1"/>
</dbReference>
<comment type="similarity">
    <text evidence="1 3 4">Belongs to the GrpE family.</text>
</comment>
<dbReference type="Gene3D" id="2.30.22.10">
    <property type="entry name" value="Head domain of nucleotide exchange factor GrpE"/>
    <property type="match status" value="1"/>
</dbReference>